<dbReference type="GO" id="GO:0009699">
    <property type="term" value="P:phenylpropanoid biosynthetic process"/>
    <property type="evidence" value="ECO:0007669"/>
    <property type="project" value="UniProtKB-ARBA"/>
</dbReference>
<comment type="caution">
    <text evidence="5">The sequence shown here is derived from an EMBL/GenBank/DDBJ whole genome shotgun (WGS) entry which is preliminary data.</text>
</comment>
<protein>
    <recommendedName>
        <fullName evidence="4">Dirigent protein</fullName>
    </recommendedName>
</protein>
<evidence type="ECO:0000256" key="2">
    <source>
        <dbReference type="ARBA" id="ARBA00011738"/>
    </source>
</evidence>
<reference evidence="5" key="1">
    <citation type="journal article" date="2019" name="BMC Genomics">
        <title>A new reference genome for Sorghum bicolor reveals high levels of sequence similarity between sweet and grain genotypes: implications for the genetics of sugar metabolism.</title>
        <authorList>
            <person name="Cooper E.A."/>
            <person name="Brenton Z.W."/>
            <person name="Flinn B.S."/>
            <person name="Jenkins J."/>
            <person name="Shu S."/>
            <person name="Flowers D."/>
            <person name="Luo F."/>
            <person name="Wang Y."/>
            <person name="Xia P."/>
            <person name="Barry K."/>
            <person name="Daum C."/>
            <person name="Lipzen A."/>
            <person name="Yoshinaga Y."/>
            <person name="Schmutz J."/>
            <person name="Saski C."/>
            <person name="Vermerris W."/>
            <person name="Kresovich S."/>
        </authorList>
    </citation>
    <scope>NUCLEOTIDE SEQUENCE</scope>
</reference>
<organism evidence="5 6">
    <name type="scientific">Sorghum bicolor</name>
    <name type="common">Sorghum</name>
    <name type="synonym">Sorghum vulgare</name>
    <dbReference type="NCBI Taxonomy" id="4558"/>
    <lineage>
        <taxon>Eukaryota</taxon>
        <taxon>Viridiplantae</taxon>
        <taxon>Streptophyta</taxon>
        <taxon>Embryophyta</taxon>
        <taxon>Tracheophyta</taxon>
        <taxon>Spermatophyta</taxon>
        <taxon>Magnoliopsida</taxon>
        <taxon>Liliopsida</taxon>
        <taxon>Poales</taxon>
        <taxon>Poaceae</taxon>
        <taxon>PACMAD clade</taxon>
        <taxon>Panicoideae</taxon>
        <taxon>Andropogonodae</taxon>
        <taxon>Andropogoneae</taxon>
        <taxon>Sorghinae</taxon>
        <taxon>Sorghum</taxon>
    </lineage>
</organism>
<evidence type="ECO:0000256" key="1">
    <source>
        <dbReference type="ARBA" id="ARBA00010746"/>
    </source>
</evidence>
<dbReference type="InterPro" id="IPR044859">
    <property type="entry name" value="Allene_oxi_cyc_Dirigent"/>
</dbReference>
<gene>
    <name evidence="5" type="ORF">BDA96_05G105200</name>
</gene>
<keyword evidence="4" id="KW-0052">Apoplast</keyword>
<dbReference type="Proteomes" id="UP000807115">
    <property type="component" value="Chromosome 5"/>
</dbReference>
<evidence type="ECO:0000313" key="6">
    <source>
        <dbReference type="Proteomes" id="UP000807115"/>
    </source>
</evidence>
<accession>A0A921QWX0</accession>
<keyword evidence="3 4" id="KW-0964">Secreted</keyword>
<dbReference type="GO" id="GO:0048046">
    <property type="term" value="C:apoplast"/>
    <property type="evidence" value="ECO:0007669"/>
    <property type="project" value="UniProtKB-SubCell"/>
</dbReference>
<dbReference type="Pfam" id="PF03018">
    <property type="entry name" value="Dirigent"/>
    <property type="match status" value="1"/>
</dbReference>
<feature type="signal peptide" evidence="4">
    <location>
        <begin position="1"/>
        <end position="25"/>
    </location>
</feature>
<comment type="subcellular location">
    <subcellularLocation>
        <location evidence="4">Secreted</location>
        <location evidence="4">Extracellular space</location>
        <location evidence="4">Apoplast</location>
    </subcellularLocation>
</comment>
<dbReference type="PANTHER" id="PTHR21495">
    <property type="entry name" value="NUCLEOPORIN-RELATED"/>
    <property type="match status" value="1"/>
</dbReference>
<dbReference type="Gene3D" id="2.40.480.10">
    <property type="entry name" value="Allene oxide cyclase-like"/>
    <property type="match status" value="1"/>
</dbReference>
<name>A0A921QWX0_SORBI</name>
<evidence type="ECO:0000256" key="3">
    <source>
        <dbReference type="ARBA" id="ARBA00022525"/>
    </source>
</evidence>
<comment type="similarity">
    <text evidence="1 4">Belongs to the plant dirigent protein family.</text>
</comment>
<comment type="subunit">
    <text evidence="2 4">Homodimer.</text>
</comment>
<evidence type="ECO:0000313" key="5">
    <source>
        <dbReference type="EMBL" id="KAG0529517.1"/>
    </source>
</evidence>
<sequence>MANIKLSTMQLQLILVSMALATAAATTTTTHLQFYMHDIFTATADSPATGVTVAKGTAGLPGDPNVHFGDIHVIDDPLTEGPDPSSPAVGQVQGFEVFAVQQEISVMLSANIVFTAGKYNGSYLVVLGKDAFFDEVRELPVIGGSGRFRGATGYSLFTTHGFNDTTKNAVVKIDVYLRV</sequence>
<proteinExistence type="inferred from homology"/>
<reference evidence="5" key="2">
    <citation type="submission" date="2020-10" db="EMBL/GenBank/DDBJ databases">
        <authorList>
            <person name="Cooper E.A."/>
            <person name="Brenton Z.W."/>
            <person name="Flinn B.S."/>
            <person name="Jenkins J."/>
            <person name="Shu S."/>
            <person name="Flowers D."/>
            <person name="Luo F."/>
            <person name="Wang Y."/>
            <person name="Xia P."/>
            <person name="Barry K."/>
            <person name="Daum C."/>
            <person name="Lipzen A."/>
            <person name="Yoshinaga Y."/>
            <person name="Schmutz J."/>
            <person name="Saski C."/>
            <person name="Vermerris W."/>
            <person name="Kresovich S."/>
        </authorList>
    </citation>
    <scope>NUCLEOTIDE SEQUENCE</scope>
</reference>
<feature type="chain" id="PRO_5038156858" description="Dirigent protein" evidence="4">
    <location>
        <begin position="26"/>
        <end position="179"/>
    </location>
</feature>
<dbReference type="AlphaFoldDB" id="A0A921QWX0"/>
<evidence type="ECO:0000256" key="4">
    <source>
        <dbReference type="RuleBase" id="RU363099"/>
    </source>
</evidence>
<dbReference type="SMR" id="A0A921QWX0"/>
<dbReference type="EMBL" id="CM027684">
    <property type="protein sequence ID" value="KAG0529517.1"/>
    <property type="molecule type" value="Genomic_DNA"/>
</dbReference>
<comment type="function">
    <text evidence="4">Dirigent proteins impart stereoselectivity on the phenoxy radical-coupling reaction, yielding optically active lignans from two molecules of coniferyl alcohol in the biosynthesis of lignans, flavonolignans, and alkaloids and thus plays a central role in plant secondary metabolism.</text>
</comment>
<keyword evidence="4" id="KW-0732">Signal</keyword>
<dbReference type="InterPro" id="IPR004265">
    <property type="entry name" value="Dirigent"/>
</dbReference>